<keyword evidence="1" id="KW-0285">Flavoprotein</keyword>
<dbReference type="EMBL" id="JBAWKC010000002">
    <property type="protein sequence ID" value="MFH6768650.1"/>
    <property type="molecule type" value="Genomic_DNA"/>
</dbReference>
<proteinExistence type="predicted"/>
<dbReference type="Proteomes" id="UP001610104">
    <property type="component" value="Unassembled WGS sequence"/>
</dbReference>
<dbReference type="Pfam" id="PF00724">
    <property type="entry name" value="Oxidored_FMN"/>
    <property type="match status" value="1"/>
</dbReference>
<gene>
    <name evidence="4" type="ORF">V8G56_07885</name>
</gene>
<evidence type="ECO:0000313" key="4">
    <source>
        <dbReference type="EMBL" id="MFH6768650.1"/>
    </source>
</evidence>
<dbReference type="Gene3D" id="3.20.20.70">
    <property type="entry name" value="Aldolase class I"/>
    <property type="match status" value="1"/>
</dbReference>
<dbReference type="SUPFAM" id="SSF51395">
    <property type="entry name" value="FMN-linked oxidoreductases"/>
    <property type="match status" value="1"/>
</dbReference>
<keyword evidence="5" id="KW-1185">Reference proteome</keyword>
<name>A0ABW7MPU8_9FLAO</name>
<dbReference type="PANTHER" id="PTHR43656:SF2">
    <property type="entry name" value="BINDING OXIDOREDUCTASE, PUTATIVE (AFU_ORTHOLOGUE AFUA_2G08260)-RELATED"/>
    <property type="match status" value="1"/>
</dbReference>
<dbReference type="InterPro" id="IPR001155">
    <property type="entry name" value="OxRdtase_FMN_N"/>
</dbReference>
<evidence type="ECO:0000256" key="2">
    <source>
        <dbReference type="ARBA" id="ARBA00023002"/>
    </source>
</evidence>
<comment type="caution">
    <text evidence="4">The sequence shown here is derived from an EMBL/GenBank/DDBJ whole genome shotgun (WGS) entry which is preliminary data.</text>
</comment>
<keyword evidence="2" id="KW-0560">Oxidoreductase</keyword>
<dbReference type="InterPro" id="IPR013785">
    <property type="entry name" value="Aldolase_TIM"/>
</dbReference>
<dbReference type="CDD" id="cd02803">
    <property type="entry name" value="OYE_like_FMN_family"/>
    <property type="match status" value="1"/>
</dbReference>
<evidence type="ECO:0000259" key="3">
    <source>
        <dbReference type="Pfam" id="PF00724"/>
    </source>
</evidence>
<sequence length="358" mass="40306">MKTVSESIKFRCGATMKNRFMLAPLTNTQSFENGILSDAEFNWLTMRAQGGFGLVMTCASHVQENGKGFHGQLGIFNDVHIEGHKRLAKELKSHGALAVVQLHHAGMRSPKDLINQQPVCPSIDEETGSRALTLEETKGVIDAFIKAAIRTKISGYDGVEIHGAHGYLLCQFLSKEINKRQDLYGGSFENRSRIIFEIVEGIRKACGSSFLIGVRLSPERFGMDLKEIKRVAQNLINTNLIDFLDISLWDCFKMPEDLNYQDKTLLDHFTGLNFKDVKLTVAGKISSGHDVHEILKNKVDFVTIGRSAILHHDFPHRVIENANFKPEPLPVSKSYLKKEGLSNSFIEYMNRWPNFVQN</sequence>
<accession>A0ABW7MPU8</accession>
<dbReference type="PANTHER" id="PTHR43656">
    <property type="entry name" value="BINDING OXIDOREDUCTASE, PUTATIVE (AFU_ORTHOLOGUE AFUA_2G08260)-RELATED"/>
    <property type="match status" value="1"/>
</dbReference>
<feature type="domain" description="NADH:flavin oxidoreductase/NADH oxidase N-terminal" evidence="3">
    <location>
        <begin position="14"/>
        <end position="321"/>
    </location>
</feature>
<organism evidence="4 5">
    <name type="scientific">Gaetbulibacter aquiaggeris</name>
    <dbReference type="NCBI Taxonomy" id="1735373"/>
    <lineage>
        <taxon>Bacteria</taxon>
        <taxon>Pseudomonadati</taxon>
        <taxon>Bacteroidota</taxon>
        <taxon>Flavobacteriia</taxon>
        <taxon>Flavobacteriales</taxon>
        <taxon>Flavobacteriaceae</taxon>
        <taxon>Gaetbulibacter</taxon>
    </lineage>
</organism>
<evidence type="ECO:0000313" key="5">
    <source>
        <dbReference type="Proteomes" id="UP001610104"/>
    </source>
</evidence>
<evidence type="ECO:0000256" key="1">
    <source>
        <dbReference type="ARBA" id="ARBA00022630"/>
    </source>
</evidence>
<dbReference type="InterPro" id="IPR051799">
    <property type="entry name" value="NADH_flavin_oxidoreductase"/>
</dbReference>
<protein>
    <submittedName>
        <fullName evidence="4">NADH:flavin oxidoreductase</fullName>
    </submittedName>
</protein>
<reference evidence="4 5" key="1">
    <citation type="submission" date="2024-02" db="EMBL/GenBank/DDBJ databases">
        <title>A Gaetbulibacter species isolated from tidal flats and genomic insights of their niches.</title>
        <authorList>
            <person name="Ye Y."/>
        </authorList>
    </citation>
    <scope>NUCLEOTIDE SEQUENCE [LARGE SCALE GENOMIC DNA]</scope>
    <source>
        <strain evidence="4 5">KEM-8</strain>
    </source>
</reference>
<dbReference type="RefSeq" id="WP_395437901.1">
    <property type="nucleotide sequence ID" value="NZ_JBAWKC010000002.1"/>
</dbReference>